<name>A0A811V5V9_CERCA</name>
<organism evidence="2 3">
    <name type="scientific">Ceratitis capitata</name>
    <name type="common">Mediterranean fruit fly</name>
    <name type="synonym">Tephritis capitata</name>
    <dbReference type="NCBI Taxonomy" id="7213"/>
    <lineage>
        <taxon>Eukaryota</taxon>
        <taxon>Metazoa</taxon>
        <taxon>Ecdysozoa</taxon>
        <taxon>Arthropoda</taxon>
        <taxon>Hexapoda</taxon>
        <taxon>Insecta</taxon>
        <taxon>Pterygota</taxon>
        <taxon>Neoptera</taxon>
        <taxon>Endopterygota</taxon>
        <taxon>Diptera</taxon>
        <taxon>Brachycera</taxon>
        <taxon>Muscomorpha</taxon>
        <taxon>Tephritoidea</taxon>
        <taxon>Tephritidae</taxon>
        <taxon>Ceratitis</taxon>
        <taxon>Ceratitis</taxon>
    </lineage>
</organism>
<dbReference type="AlphaFoldDB" id="A0A811V5V9"/>
<dbReference type="EMBL" id="CAJHJT010000034">
    <property type="protein sequence ID" value="CAD7005928.1"/>
    <property type="molecule type" value="Genomic_DNA"/>
</dbReference>
<feature type="signal peptide" evidence="1">
    <location>
        <begin position="1"/>
        <end position="21"/>
    </location>
</feature>
<evidence type="ECO:0000256" key="1">
    <source>
        <dbReference type="SAM" id="SignalP"/>
    </source>
</evidence>
<evidence type="ECO:0000313" key="2">
    <source>
        <dbReference type="EMBL" id="CAD7005928.1"/>
    </source>
</evidence>
<feature type="chain" id="PRO_5032621665" evidence="1">
    <location>
        <begin position="22"/>
        <end position="168"/>
    </location>
</feature>
<sequence length="168" mass="19287">MLSEAFFIIICIFLTMHFADGATKRNYAILLDHVNYTIHRHGLIVVEKFYCGRNIIDLSTFTLHIHNVTVNEATSEITNACDMLSGNYENNLIKLTIIELQQVAKPVILCPLIKNTLYTINNYTLRPSAMPSYLPLMNFIETLQIFMNKILYLDLIFEGRVVKARGNK</sequence>
<proteinExistence type="predicted"/>
<comment type="caution">
    <text evidence="2">The sequence shown here is derived from an EMBL/GenBank/DDBJ whole genome shotgun (WGS) entry which is preliminary data.</text>
</comment>
<dbReference type="Proteomes" id="UP000606786">
    <property type="component" value="Unassembled WGS sequence"/>
</dbReference>
<evidence type="ECO:0000313" key="3">
    <source>
        <dbReference type="Proteomes" id="UP000606786"/>
    </source>
</evidence>
<protein>
    <submittedName>
        <fullName evidence="2">(Mediterranean fruit fly) hypothetical protein</fullName>
    </submittedName>
</protein>
<gene>
    <name evidence="2" type="ORF">CCAP1982_LOCUS14266</name>
</gene>
<dbReference type="OrthoDB" id="8060832at2759"/>
<keyword evidence="3" id="KW-1185">Reference proteome</keyword>
<reference evidence="2" key="1">
    <citation type="submission" date="2020-11" db="EMBL/GenBank/DDBJ databases">
        <authorList>
            <person name="Whitehead M."/>
        </authorList>
    </citation>
    <scope>NUCLEOTIDE SEQUENCE</scope>
    <source>
        <strain evidence="2">EGII</strain>
    </source>
</reference>
<keyword evidence="1" id="KW-0732">Signal</keyword>
<accession>A0A811V5V9</accession>